<comment type="similarity">
    <text evidence="1 4">Belongs to the UDP-glycosyltransferase family.</text>
</comment>
<protein>
    <recommendedName>
        <fullName evidence="5">Glycosyltransferase</fullName>
        <ecNumber evidence="5">2.4.1.-</ecNumber>
    </recommendedName>
</protein>
<name>W8EG09_ERYLE</name>
<dbReference type="FunFam" id="3.40.50.2000:FF:000091">
    <property type="entry name" value="Glycosyltransferase"/>
    <property type="match status" value="1"/>
</dbReference>
<dbReference type="PROSITE" id="PS00375">
    <property type="entry name" value="UDPGT"/>
    <property type="match status" value="1"/>
</dbReference>
<reference evidence="7" key="1">
    <citation type="submission" date="2013-12" db="EMBL/GenBank/DDBJ databases">
        <authorList>
            <person name="Yuan Y.-W."/>
            <person name="Sagawa J.M."/>
            <person name="Frost L."/>
            <person name="Vela J.P."/>
            <person name="Bradshaw H.D.Jr."/>
        </authorList>
    </citation>
    <scope>NUCLEOTIDE SEQUENCE</scope>
</reference>
<dbReference type="PANTHER" id="PTHR11926">
    <property type="entry name" value="GLUCOSYL/GLUCURONOSYL TRANSFERASES"/>
    <property type="match status" value="1"/>
</dbReference>
<keyword evidence="6" id="KW-0732">Signal</keyword>
<dbReference type="Gene3D" id="3.40.50.2000">
    <property type="entry name" value="Glycogen Phosphorylase B"/>
    <property type="match status" value="2"/>
</dbReference>
<keyword evidence="3 4" id="KW-0808">Transferase</keyword>
<dbReference type="EMBL" id="KJ011138">
    <property type="protein sequence ID" value="AHJ80981.1"/>
    <property type="molecule type" value="Genomic_DNA"/>
</dbReference>
<gene>
    <name evidence="7" type="primary">UF3GT</name>
</gene>
<dbReference type="CDD" id="cd03784">
    <property type="entry name" value="GT1_Gtf-like"/>
    <property type="match status" value="1"/>
</dbReference>
<organism evidence="7">
    <name type="scientific">Erythranthe lewisii</name>
    <name type="common">Purple monkey flower</name>
    <name type="synonym">Mimulus lewisii</name>
    <dbReference type="NCBI Taxonomy" id="69919"/>
    <lineage>
        <taxon>Eukaryota</taxon>
        <taxon>Viridiplantae</taxon>
        <taxon>Streptophyta</taxon>
        <taxon>Embryophyta</taxon>
        <taxon>Tracheophyta</taxon>
        <taxon>Spermatophyta</taxon>
        <taxon>Magnoliopsida</taxon>
        <taxon>eudicotyledons</taxon>
        <taxon>Gunneridae</taxon>
        <taxon>Pentapetalae</taxon>
        <taxon>asterids</taxon>
        <taxon>lamiids</taxon>
        <taxon>Lamiales</taxon>
        <taxon>Phrymaceae</taxon>
        <taxon>Erythranthe</taxon>
    </lineage>
</organism>
<feature type="chain" id="PRO_5004907760" description="Glycosyltransferase" evidence="6">
    <location>
        <begin position="19"/>
        <end position="457"/>
    </location>
</feature>
<dbReference type="GO" id="GO:0080043">
    <property type="term" value="F:quercetin 3-O-glucosyltransferase activity"/>
    <property type="evidence" value="ECO:0007669"/>
    <property type="project" value="TreeGrafter"/>
</dbReference>
<keyword evidence="2 4" id="KW-0328">Glycosyltransferase</keyword>
<dbReference type="GO" id="GO:0080044">
    <property type="term" value="F:quercetin 7-O-glucosyltransferase activity"/>
    <property type="evidence" value="ECO:0007669"/>
    <property type="project" value="TreeGrafter"/>
</dbReference>
<proteinExistence type="inferred from homology"/>
<reference evidence="7" key="2">
    <citation type="journal article" date="2014" name="New Phytol.">
        <title>Transcriptional control of floral anthocyanin pigmentation in monkeyflowers (Mimulus).</title>
        <authorList>
            <person name="Yuan Y.W."/>
            <person name="Sagawa J.M."/>
            <person name="Frost L."/>
            <person name="Vela J.P."/>
            <person name="Bradshaw H.D.Jr."/>
        </authorList>
    </citation>
    <scope>NUCLEOTIDE SEQUENCE</scope>
</reference>
<evidence type="ECO:0000256" key="4">
    <source>
        <dbReference type="RuleBase" id="RU003718"/>
    </source>
</evidence>
<sequence>MSFHLHIGVLAFPFGTHAAPLLALVQRLATASAPAGEAGARFSFFNSAVSNSSMSFSNSCENIKAYDVWDGTPEGEVFGGTHSDAVGLFLKASPRNFEKAIEEAEEDAGMKISCLISDAFLWFACDLAERRGVPWVPFWTAASCSLSAHFYTEEILTAFVGFKETAEQEQTLTFIPGLSKVHFSDLPPEIFVEQNPSPLAITINNMVGKLPKATAVVLNSFEEIDPIITKDLKSKFQDFLNVGPSILASPDTPPSPDHDKTGCLSWLETQNKPKSVVYISFGTVVIPSEKELLALAETLETRKLPFLWSLGGNAKKYLPEGFIERTSGFGKIVPWAPQAGVLAHNSVGVFVTHCGWNSVLESVSRGVPLICRPFFGDQKINSRMVEVSWKIGVRVEGGVFTKASTMKALDRIMSGEAGKVIRENVRRLKDKAVSAVELKGSSSKNFEKLLEIISVPN</sequence>
<evidence type="ECO:0000256" key="6">
    <source>
        <dbReference type="SAM" id="SignalP"/>
    </source>
</evidence>
<dbReference type="AlphaFoldDB" id="W8EG09"/>
<dbReference type="SUPFAM" id="SSF53756">
    <property type="entry name" value="UDP-Glycosyltransferase/glycogen phosphorylase"/>
    <property type="match status" value="1"/>
</dbReference>
<accession>W8EG09</accession>
<dbReference type="Pfam" id="PF00201">
    <property type="entry name" value="UDPGT"/>
    <property type="match status" value="1"/>
</dbReference>
<evidence type="ECO:0000256" key="1">
    <source>
        <dbReference type="ARBA" id="ARBA00009995"/>
    </source>
</evidence>
<dbReference type="PANTHER" id="PTHR11926:SF1560">
    <property type="entry name" value="UDP-GLYCOSYLTRANSFERASE 74E1-RELATED"/>
    <property type="match status" value="1"/>
</dbReference>
<dbReference type="InterPro" id="IPR002213">
    <property type="entry name" value="UDP_glucos_trans"/>
</dbReference>
<dbReference type="InterPro" id="IPR035595">
    <property type="entry name" value="UDP_glycos_trans_CS"/>
</dbReference>
<evidence type="ECO:0000256" key="3">
    <source>
        <dbReference type="ARBA" id="ARBA00022679"/>
    </source>
</evidence>
<feature type="signal peptide" evidence="6">
    <location>
        <begin position="1"/>
        <end position="18"/>
    </location>
</feature>
<evidence type="ECO:0000313" key="7">
    <source>
        <dbReference type="EMBL" id="AHJ80981.1"/>
    </source>
</evidence>
<dbReference type="EC" id="2.4.1.-" evidence="5"/>
<evidence type="ECO:0000256" key="2">
    <source>
        <dbReference type="ARBA" id="ARBA00022676"/>
    </source>
</evidence>
<evidence type="ECO:0000256" key="5">
    <source>
        <dbReference type="RuleBase" id="RU362057"/>
    </source>
</evidence>